<evidence type="ECO:0000313" key="1">
    <source>
        <dbReference type="EMBL" id="KAL0487708.1"/>
    </source>
</evidence>
<dbReference type="AlphaFoldDB" id="A0AAW2ZEB7"/>
<organism evidence="1 2">
    <name type="scientific">Acrasis kona</name>
    <dbReference type="NCBI Taxonomy" id="1008807"/>
    <lineage>
        <taxon>Eukaryota</taxon>
        <taxon>Discoba</taxon>
        <taxon>Heterolobosea</taxon>
        <taxon>Tetramitia</taxon>
        <taxon>Eutetramitia</taxon>
        <taxon>Acrasidae</taxon>
        <taxon>Acrasis</taxon>
    </lineage>
</organism>
<name>A0AAW2ZEB7_9EUKA</name>
<dbReference type="EMBL" id="JAOPGA020001368">
    <property type="protein sequence ID" value="KAL0487708.1"/>
    <property type="molecule type" value="Genomic_DNA"/>
</dbReference>
<comment type="caution">
    <text evidence="1">The sequence shown here is derived from an EMBL/GenBank/DDBJ whole genome shotgun (WGS) entry which is preliminary data.</text>
</comment>
<sequence>MRLEDEVRCESKMNSGIVTEDDVMRYYRRIKRELTQYSIFKAYLFEERRLEIERQVIIWNRMSKPEALHFIRRLLESIKNKDKKRSRQDVRNTDEEVKEKRMKIHNIEMRCS</sequence>
<proteinExistence type="predicted"/>
<dbReference type="Proteomes" id="UP001431209">
    <property type="component" value="Unassembled WGS sequence"/>
</dbReference>
<evidence type="ECO:0000313" key="2">
    <source>
        <dbReference type="Proteomes" id="UP001431209"/>
    </source>
</evidence>
<protein>
    <submittedName>
        <fullName evidence="1">Nst1</fullName>
    </submittedName>
</protein>
<gene>
    <name evidence="1" type="ORF">AKO1_000187</name>
</gene>
<keyword evidence="2" id="KW-1185">Reference proteome</keyword>
<reference evidence="1 2" key="1">
    <citation type="submission" date="2024-03" db="EMBL/GenBank/DDBJ databases">
        <title>The Acrasis kona genome and developmental transcriptomes reveal deep origins of eukaryotic multicellular pathways.</title>
        <authorList>
            <person name="Sheikh S."/>
            <person name="Fu C.-J."/>
            <person name="Brown M.W."/>
            <person name="Baldauf S.L."/>
        </authorList>
    </citation>
    <scope>NUCLEOTIDE SEQUENCE [LARGE SCALE GENOMIC DNA]</scope>
    <source>
        <strain evidence="1 2">ATCC MYA-3509</strain>
    </source>
</reference>
<accession>A0AAW2ZEB7</accession>